<dbReference type="InterPro" id="IPR040442">
    <property type="entry name" value="Pyrv_kinase-like_dom_sf"/>
</dbReference>
<dbReference type="Proteomes" id="UP000399805">
    <property type="component" value="Unassembled WGS sequence"/>
</dbReference>
<dbReference type="GO" id="GO:0008986">
    <property type="term" value="F:pyruvate, water dikinase activity"/>
    <property type="evidence" value="ECO:0007669"/>
    <property type="project" value="UniProtKB-EC"/>
</dbReference>
<evidence type="ECO:0000313" key="1">
    <source>
        <dbReference type="EMBL" id="VVJ21747.1"/>
    </source>
</evidence>
<name>A0A6I8M2C9_9PSEU</name>
<dbReference type="EC" id="2.7.9.2" evidence="1"/>
<keyword evidence="1" id="KW-0670">Pyruvate</keyword>
<proteinExistence type="predicted"/>
<dbReference type="InterPro" id="IPR015813">
    <property type="entry name" value="Pyrv/PenolPyrv_kinase-like_dom"/>
</dbReference>
<reference evidence="1 2" key="1">
    <citation type="submission" date="2019-09" db="EMBL/GenBank/DDBJ databases">
        <authorList>
            <person name="Leyn A S."/>
        </authorList>
    </citation>
    <scope>NUCLEOTIDE SEQUENCE [LARGE SCALE GENOMIC DNA]</scope>
    <source>
        <strain evidence="1">AA231_1</strain>
    </source>
</reference>
<keyword evidence="2" id="KW-1185">Reference proteome</keyword>
<keyword evidence="1" id="KW-0808">Transferase</keyword>
<accession>A0A6I8M2C9</accession>
<organism evidence="1 2">
    <name type="scientific">Amycolatopsis camponoti</name>
    <dbReference type="NCBI Taxonomy" id="2606593"/>
    <lineage>
        <taxon>Bacteria</taxon>
        <taxon>Bacillati</taxon>
        <taxon>Actinomycetota</taxon>
        <taxon>Actinomycetes</taxon>
        <taxon>Pseudonocardiales</taxon>
        <taxon>Pseudonocardiaceae</taxon>
        <taxon>Amycolatopsis</taxon>
    </lineage>
</organism>
<dbReference type="Gene3D" id="3.20.20.60">
    <property type="entry name" value="Phosphoenolpyruvate-binding domains"/>
    <property type="match status" value="1"/>
</dbReference>
<dbReference type="AlphaFoldDB" id="A0A6I8M2C9"/>
<sequence>MTTAAPAALTHEQLAVLARDRGITSSLRGQAPSSKPGFAEHLVRFGSTSISVNPDVLGPARAAITSAERRIFLESTR</sequence>
<gene>
    <name evidence="1" type="ORF">AA23TX_06767</name>
</gene>
<dbReference type="EMBL" id="CABVGP010000002">
    <property type="protein sequence ID" value="VVJ21747.1"/>
    <property type="molecule type" value="Genomic_DNA"/>
</dbReference>
<evidence type="ECO:0000313" key="2">
    <source>
        <dbReference type="Proteomes" id="UP000399805"/>
    </source>
</evidence>
<dbReference type="SUPFAM" id="SSF51621">
    <property type="entry name" value="Phosphoenolpyruvate/pyruvate domain"/>
    <property type="match status" value="1"/>
</dbReference>
<protein>
    <submittedName>
        <fullName evidence="1">Phosphoenolpyruvate synthase (EC)</fullName>
        <ecNumber evidence="1">2.7.9.2</ecNumber>
    </submittedName>
</protein>